<dbReference type="STRING" id="765440.A0A0C3BZJ6"/>
<feature type="compositionally biased region" description="Basic and acidic residues" evidence="1">
    <location>
        <begin position="43"/>
        <end position="57"/>
    </location>
</feature>
<feature type="region of interest" description="Disordered" evidence="1">
    <location>
        <begin position="277"/>
        <end position="338"/>
    </location>
</feature>
<feature type="compositionally biased region" description="Basic residues" evidence="1">
    <location>
        <begin position="188"/>
        <end position="197"/>
    </location>
</feature>
<evidence type="ECO:0000313" key="3">
    <source>
        <dbReference type="Proteomes" id="UP000054166"/>
    </source>
</evidence>
<dbReference type="InParanoid" id="A0A0C3BZJ6"/>
<feature type="compositionally biased region" description="Polar residues" evidence="1">
    <location>
        <begin position="305"/>
        <end position="314"/>
    </location>
</feature>
<protein>
    <submittedName>
        <fullName evidence="2">Uncharacterized protein</fullName>
    </submittedName>
</protein>
<feature type="compositionally biased region" description="Polar residues" evidence="1">
    <location>
        <begin position="151"/>
        <end position="163"/>
    </location>
</feature>
<dbReference type="HOGENOM" id="CLU_618340_0_0_1"/>
<organism evidence="2 3">
    <name type="scientific">Piloderma croceum (strain F 1598)</name>
    <dbReference type="NCBI Taxonomy" id="765440"/>
    <lineage>
        <taxon>Eukaryota</taxon>
        <taxon>Fungi</taxon>
        <taxon>Dikarya</taxon>
        <taxon>Basidiomycota</taxon>
        <taxon>Agaricomycotina</taxon>
        <taxon>Agaricomycetes</taxon>
        <taxon>Agaricomycetidae</taxon>
        <taxon>Atheliales</taxon>
        <taxon>Atheliaceae</taxon>
        <taxon>Piloderma</taxon>
    </lineage>
</organism>
<dbReference type="EMBL" id="KN832970">
    <property type="protein sequence ID" value="KIM91963.1"/>
    <property type="molecule type" value="Genomic_DNA"/>
</dbReference>
<feature type="compositionally biased region" description="Polar residues" evidence="1">
    <location>
        <begin position="198"/>
        <end position="215"/>
    </location>
</feature>
<dbReference type="AlphaFoldDB" id="A0A0C3BZJ6"/>
<feature type="compositionally biased region" description="Basic and acidic residues" evidence="1">
    <location>
        <begin position="71"/>
        <end position="89"/>
    </location>
</feature>
<evidence type="ECO:0000313" key="2">
    <source>
        <dbReference type="EMBL" id="KIM91963.1"/>
    </source>
</evidence>
<feature type="compositionally biased region" description="Low complexity" evidence="1">
    <location>
        <begin position="277"/>
        <end position="293"/>
    </location>
</feature>
<evidence type="ECO:0000256" key="1">
    <source>
        <dbReference type="SAM" id="MobiDB-lite"/>
    </source>
</evidence>
<reference evidence="3" key="2">
    <citation type="submission" date="2015-01" db="EMBL/GenBank/DDBJ databases">
        <title>Evolutionary Origins and Diversification of the Mycorrhizal Mutualists.</title>
        <authorList>
            <consortium name="DOE Joint Genome Institute"/>
            <consortium name="Mycorrhizal Genomics Consortium"/>
            <person name="Kohler A."/>
            <person name="Kuo A."/>
            <person name="Nagy L.G."/>
            <person name="Floudas D."/>
            <person name="Copeland A."/>
            <person name="Barry K.W."/>
            <person name="Cichocki N."/>
            <person name="Veneault-Fourrey C."/>
            <person name="LaButti K."/>
            <person name="Lindquist E.A."/>
            <person name="Lipzen A."/>
            <person name="Lundell T."/>
            <person name="Morin E."/>
            <person name="Murat C."/>
            <person name="Riley R."/>
            <person name="Ohm R."/>
            <person name="Sun H."/>
            <person name="Tunlid A."/>
            <person name="Henrissat B."/>
            <person name="Grigoriev I.V."/>
            <person name="Hibbett D.S."/>
            <person name="Martin F."/>
        </authorList>
    </citation>
    <scope>NUCLEOTIDE SEQUENCE [LARGE SCALE GENOMIC DNA]</scope>
    <source>
        <strain evidence="3">F 1598</strain>
    </source>
</reference>
<keyword evidence="3" id="KW-1185">Reference proteome</keyword>
<dbReference type="Proteomes" id="UP000054166">
    <property type="component" value="Unassembled WGS sequence"/>
</dbReference>
<name>A0A0C3BZJ6_PILCF</name>
<sequence>MPQKAHRQTGGALTRHSRSTSGGSSKMGLNLHFTQKDPPVPKLQEKAKKNGVVHDPKITSPFPRVNSGIHTLKEHSNQKRSPSKRDAKQKTGFTISSPGEDEDEWVSSEAGSGAATPDDSSDEEDPRRERSTTPVKEAKAVPALEKDGVLVSTTPRAESSMSRVATARPTAPLEAQPAPVPSQLSNHHTTKQFSHQRQHTEPNSMPATMSPTTQSLHEHSTRNSMTRPPSMHSIRSEAPLRPHPLIRGNSYGQGVVLGSTAKPAPLAPLTVTSGSSAAQISASPPNSSSSPTSVKTAFGPHSPNRRTSISSARSVATLPMTPMSPQPHGTQYHDRHRTVSSMSSSSTSFAALTTLAQLPSANSRPSTPQYTSHFPQQNPHVNLDAMHPLLPPPYLGAHLTVLSTKNPVRDSFSRVVRAKQGM</sequence>
<accession>A0A0C3BZJ6</accession>
<feature type="region of interest" description="Disordered" evidence="1">
    <location>
        <begin position="1"/>
        <end position="247"/>
    </location>
</feature>
<gene>
    <name evidence="2" type="ORF">PILCRDRAFT_809954</name>
</gene>
<feature type="compositionally biased region" description="Basic and acidic residues" evidence="1">
    <location>
        <begin position="125"/>
        <end position="148"/>
    </location>
</feature>
<proteinExistence type="predicted"/>
<dbReference type="OrthoDB" id="3219024at2759"/>
<reference evidence="2 3" key="1">
    <citation type="submission" date="2014-04" db="EMBL/GenBank/DDBJ databases">
        <authorList>
            <consortium name="DOE Joint Genome Institute"/>
            <person name="Kuo A."/>
            <person name="Tarkka M."/>
            <person name="Buscot F."/>
            <person name="Kohler A."/>
            <person name="Nagy L.G."/>
            <person name="Floudas D."/>
            <person name="Copeland A."/>
            <person name="Barry K.W."/>
            <person name="Cichocki N."/>
            <person name="Veneault-Fourrey C."/>
            <person name="LaButti K."/>
            <person name="Lindquist E.A."/>
            <person name="Lipzen A."/>
            <person name="Lundell T."/>
            <person name="Morin E."/>
            <person name="Murat C."/>
            <person name="Sun H."/>
            <person name="Tunlid A."/>
            <person name="Henrissat B."/>
            <person name="Grigoriev I.V."/>
            <person name="Hibbett D.S."/>
            <person name="Martin F."/>
            <person name="Nordberg H.P."/>
            <person name="Cantor M.N."/>
            <person name="Hua S.X."/>
        </authorList>
    </citation>
    <scope>NUCLEOTIDE SEQUENCE [LARGE SCALE GENOMIC DNA]</scope>
    <source>
        <strain evidence="2 3">F 1598</strain>
    </source>
</reference>